<evidence type="ECO:0000313" key="2">
    <source>
        <dbReference type="Proteomes" id="UP000030745"/>
    </source>
</evidence>
<dbReference type="InterPro" id="IPR011990">
    <property type="entry name" value="TPR-like_helical_dom_sf"/>
</dbReference>
<name>A0A067BRB7_SAPPC</name>
<organism evidence="1 2">
    <name type="scientific">Saprolegnia parasitica (strain CBS 223.65)</name>
    <dbReference type="NCBI Taxonomy" id="695850"/>
    <lineage>
        <taxon>Eukaryota</taxon>
        <taxon>Sar</taxon>
        <taxon>Stramenopiles</taxon>
        <taxon>Oomycota</taxon>
        <taxon>Saprolegniomycetes</taxon>
        <taxon>Saprolegniales</taxon>
        <taxon>Saprolegniaceae</taxon>
        <taxon>Saprolegnia</taxon>
    </lineage>
</organism>
<dbReference type="AlphaFoldDB" id="A0A067BRB7"/>
<dbReference type="OMA" id="LANMHRW"/>
<dbReference type="GeneID" id="24135416"/>
<evidence type="ECO:0000313" key="1">
    <source>
        <dbReference type="EMBL" id="KDO20793.1"/>
    </source>
</evidence>
<keyword evidence="2" id="KW-1185">Reference proteome</keyword>
<dbReference type="KEGG" id="spar:SPRG_13545"/>
<dbReference type="VEuPathDB" id="FungiDB:SPRG_13545"/>
<dbReference type="SUPFAM" id="SSF48452">
    <property type="entry name" value="TPR-like"/>
    <property type="match status" value="1"/>
</dbReference>
<gene>
    <name evidence="1" type="ORF">SPRG_13545</name>
</gene>
<dbReference type="Proteomes" id="UP000030745">
    <property type="component" value="Unassembled WGS sequence"/>
</dbReference>
<proteinExistence type="predicted"/>
<dbReference type="RefSeq" id="XP_012208531.1">
    <property type="nucleotide sequence ID" value="XM_012353141.1"/>
</dbReference>
<dbReference type="OrthoDB" id="81415at2759"/>
<reference evidence="1 2" key="1">
    <citation type="journal article" date="2013" name="PLoS Genet.">
        <title>Distinctive expansion of potential virulence genes in the genome of the oomycete fish pathogen Saprolegnia parasitica.</title>
        <authorList>
            <person name="Jiang R.H."/>
            <person name="de Bruijn I."/>
            <person name="Haas B.J."/>
            <person name="Belmonte R."/>
            <person name="Lobach L."/>
            <person name="Christie J."/>
            <person name="van den Ackerveken G."/>
            <person name="Bottin A."/>
            <person name="Bulone V."/>
            <person name="Diaz-Moreno S.M."/>
            <person name="Dumas B."/>
            <person name="Fan L."/>
            <person name="Gaulin E."/>
            <person name="Govers F."/>
            <person name="Grenville-Briggs L.J."/>
            <person name="Horner N.R."/>
            <person name="Levin J.Z."/>
            <person name="Mammella M."/>
            <person name="Meijer H.J."/>
            <person name="Morris P."/>
            <person name="Nusbaum C."/>
            <person name="Oome S."/>
            <person name="Phillips A.J."/>
            <person name="van Rooyen D."/>
            <person name="Rzeszutek E."/>
            <person name="Saraiva M."/>
            <person name="Secombes C.J."/>
            <person name="Seidl M.F."/>
            <person name="Snel B."/>
            <person name="Stassen J.H."/>
            <person name="Sykes S."/>
            <person name="Tripathy S."/>
            <person name="van den Berg H."/>
            <person name="Vega-Arreguin J.C."/>
            <person name="Wawra S."/>
            <person name="Young S.K."/>
            <person name="Zeng Q."/>
            <person name="Dieguez-Uribeondo J."/>
            <person name="Russ C."/>
            <person name="Tyler B.M."/>
            <person name="van West P."/>
        </authorList>
    </citation>
    <scope>NUCLEOTIDE SEQUENCE [LARGE SCALE GENOMIC DNA]</scope>
    <source>
        <strain evidence="1 2">CBS 223.65</strain>
    </source>
</reference>
<dbReference type="EMBL" id="KK583303">
    <property type="protein sequence ID" value="KDO20793.1"/>
    <property type="molecule type" value="Genomic_DNA"/>
</dbReference>
<accession>A0A067BRB7</accession>
<dbReference type="Gene3D" id="1.25.40.10">
    <property type="entry name" value="Tetratricopeptide repeat domain"/>
    <property type="match status" value="1"/>
</dbReference>
<protein>
    <submittedName>
        <fullName evidence="1">Uncharacterized protein</fullName>
    </submittedName>
</protein>
<sequence length="429" mass="46082">MTLPSYLVKDLGAYVQSRADQLDGVCCLDAAPCQPHGTKAPTASPASWVILYHPELLFTTLVELLLDAFGPSTPVCVNVLLPDLARVVTPTQVLAIELPPSALLLPSRFARPACVGHVRLTPISLHAPLGLAGATSVETIAELARVCEQQMQPVVALSLLYCTYLTLGRSLGPRNAKTLAVVDWIGDVLLDVREYKLAIAWLTESSASSSPDALARWTNLGFAHLQRMDTKRAVEYYERVARAVAGTSEVWSATIDLAGAHRFAKALGPSWALLESVLSAPLGCERLVAEAHHAAGLVLANMHRWSLAVESLHRAYRARKTLLGSVHTATSASFYALYYVYVTSSAATFPGRSSLHQFLATECNDGMVPWGGRYCVYCGAPMGQAAVASRRWGGWTYLACMPCATTSLAGDAVLMYRLPNEALGLSGTL</sequence>